<organism evidence="1 2">
    <name type="scientific">Iphiclides podalirius</name>
    <name type="common">scarce swallowtail</name>
    <dbReference type="NCBI Taxonomy" id="110791"/>
    <lineage>
        <taxon>Eukaryota</taxon>
        <taxon>Metazoa</taxon>
        <taxon>Ecdysozoa</taxon>
        <taxon>Arthropoda</taxon>
        <taxon>Hexapoda</taxon>
        <taxon>Insecta</taxon>
        <taxon>Pterygota</taxon>
        <taxon>Neoptera</taxon>
        <taxon>Endopterygota</taxon>
        <taxon>Lepidoptera</taxon>
        <taxon>Glossata</taxon>
        <taxon>Ditrysia</taxon>
        <taxon>Papilionoidea</taxon>
        <taxon>Papilionidae</taxon>
        <taxon>Papilioninae</taxon>
        <taxon>Iphiclides</taxon>
    </lineage>
</organism>
<evidence type="ECO:0000313" key="1">
    <source>
        <dbReference type="EMBL" id="CAH2045564.1"/>
    </source>
</evidence>
<feature type="non-terminal residue" evidence="1">
    <location>
        <position position="74"/>
    </location>
</feature>
<proteinExistence type="predicted"/>
<sequence length="74" mass="7754">MPQACSQAGVVTCQVVSRNTHGRSEAESGAVSALVETPTERACSIAIQLRVGVLGYGVVRAGMCLVRRSQCLAY</sequence>
<gene>
    <name evidence="1" type="ORF">IPOD504_LOCUS5132</name>
</gene>
<dbReference type="EMBL" id="OW152828">
    <property type="protein sequence ID" value="CAH2045564.1"/>
    <property type="molecule type" value="Genomic_DNA"/>
</dbReference>
<protein>
    <submittedName>
        <fullName evidence="1">Uncharacterized protein</fullName>
    </submittedName>
</protein>
<keyword evidence="2" id="KW-1185">Reference proteome</keyword>
<accession>A0ABN8I206</accession>
<evidence type="ECO:0000313" key="2">
    <source>
        <dbReference type="Proteomes" id="UP000837857"/>
    </source>
</evidence>
<dbReference type="Proteomes" id="UP000837857">
    <property type="component" value="Chromosome 16"/>
</dbReference>
<reference evidence="1" key="1">
    <citation type="submission" date="2022-03" db="EMBL/GenBank/DDBJ databases">
        <authorList>
            <person name="Martin H S."/>
        </authorList>
    </citation>
    <scope>NUCLEOTIDE SEQUENCE</scope>
</reference>
<name>A0ABN8I206_9NEOP</name>